<dbReference type="PANTHER" id="PTHR33048:SF129">
    <property type="entry name" value="INTEGRAL MEMBRANE PROTEIN-RELATED"/>
    <property type="match status" value="1"/>
</dbReference>
<feature type="compositionally biased region" description="Basic and acidic residues" evidence="6">
    <location>
        <begin position="415"/>
        <end position="428"/>
    </location>
</feature>
<feature type="transmembrane region" description="Helical" evidence="7">
    <location>
        <begin position="230"/>
        <end position="251"/>
    </location>
</feature>
<organism evidence="9 10">
    <name type="scientific">Cyphellophora attinorum</name>
    <dbReference type="NCBI Taxonomy" id="1664694"/>
    <lineage>
        <taxon>Eukaryota</taxon>
        <taxon>Fungi</taxon>
        <taxon>Dikarya</taxon>
        <taxon>Ascomycota</taxon>
        <taxon>Pezizomycotina</taxon>
        <taxon>Eurotiomycetes</taxon>
        <taxon>Chaetothyriomycetidae</taxon>
        <taxon>Chaetothyriales</taxon>
        <taxon>Cyphellophoraceae</taxon>
        <taxon>Cyphellophora</taxon>
    </lineage>
</organism>
<keyword evidence="10" id="KW-1185">Reference proteome</keyword>
<feature type="compositionally biased region" description="Polar residues" evidence="6">
    <location>
        <begin position="463"/>
        <end position="479"/>
    </location>
</feature>
<dbReference type="AlphaFoldDB" id="A0A0N0NNF7"/>
<gene>
    <name evidence="9" type="ORF">AB675_9131</name>
</gene>
<comment type="subcellular location">
    <subcellularLocation>
        <location evidence="1">Membrane</location>
        <topology evidence="1">Multi-pass membrane protein</topology>
    </subcellularLocation>
</comment>
<feature type="transmembrane region" description="Helical" evidence="7">
    <location>
        <begin position="150"/>
        <end position="175"/>
    </location>
</feature>
<feature type="compositionally biased region" description="Basic and acidic residues" evidence="6">
    <location>
        <begin position="614"/>
        <end position="626"/>
    </location>
</feature>
<feature type="compositionally biased region" description="Polar residues" evidence="6">
    <location>
        <begin position="437"/>
        <end position="453"/>
    </location>
</feature>
<evidence type="ECO:0000313" key="9">
    <source>
        <dbReference type="EMBL" id="KPI41561.1"/>
    </source>
</evidence>
<evidence type="ECO:0000256" key="1">
    <source>
        <dbReference type="ARBA" id="ARBA00004141"/>
    </source>
</evidence>
<comment type="similarity">
    <text evidence="5">Belongs to the SAT4 family.</text>
</comment>
<feature type="transmembrane region" description="Helical" evidence="7">
    <location>
        <begin position="195"/>
        <end position="218"/>
    </location>
</feature>
<evidence type="ECO:0000256" key="3">
    <source>
        <dbReference type="ARBA" id="ARBA00022989"/>
    </source>
</evidence>
<dbReference type="RefSeq" id="XP_018001524.1">
    <property type="nucleotide sequence ID" value="XM_018149642.1"/>
</dbReference>
<dbReference type="Proteomes" id="UP000038010">
    <property type="component" value="Unassembled WGS sequence"/>
</dbReference>
<dbReference type="GeneID" id="28741521"/>
<feature type="region of interest" description="Disordered" evidence="6">
    <location>
        <begin position="598"/>
        <end position="642"/>
    </location>
</feature>
<evidence type="ECO:0000256" key="2">
    <source>
        <dbReference type="ARBA" id="ARBA00022692"/>
    </source>
</evidence>
<protein>
    <recommendedName>
        <fullName evidence="8">Rhodopsin domain-containing protein</fullName>
    </recommendedName>
</protein>
<dbReference type="EMBL" id="LFJN01000009">
    <property type="protein sequence ID" value="KPI41561.1"/>
    <property type="molecule type" value="Genomic_DNA"/>
</dbReference>
<sequence length="642" mass="71846">MVSLVPPPEVVATWPRPNYVDPVTRGDGLIYMGIILGVFGILVVSARLYSRLFITKAPGIDDALIIYGLIAGIVLNALVIVGNTLYHSGVHVWDVELKLAKGHRLNVWLAQWMYLTGTGAIKISVLLFYRRLSVSFSKGFRWATWVGIGYNIIQLTAFGFSLLFVCVPVQAYWLAFDVKWALANKGKYKCVNEGYGLTLSACFSVVGDLYAALLPTILVSRLQMPRRQKYAVAGLFAVCYIVVGLGIGRVVLLNRVTLKTYDFTWELWEMWIWTLLEFWVGLCAASAPALKPFFKRFLIGPLSHVIGTNGSGEDSVKKPTIGGTGMPPIRRRSWNCISPSEEAKMATTANIEELLKPVPMSTIAESPEWSPGHHLERGENNPAAQNWQRTLMRFDDTPMINGHQKPLPTVNPQPAKHDDRAHLDRSDSTRSGGRSSIVNLDQHYQNPAKSSTNPERHQRKVSQHISTQLRNLDSTQLNATPHPLRSNPRWHAPPPVPSNAQLRDEYGSHATKAGEHSTGASVNNIADCTMCDEYSLDCNHRSGNDEGRRKIAPGRSHNTRQDRQISWITMDDENSNEREQIARREEEAKRTMRYARRGLNAVSLQAPQLGGNGDEDRYNSGRRSHDDDQDSLILPHMMLPTR</sequence>
<name>A0A0N0NNF7_9EURO</name>
<evidence type="ECO:0000256" key="7">
    <source>
        <dbReference type="SAM" id="Phobius"/>
    </source>
</evidence>
<feature type="region of interest" description="Disordered" evidence="6">
    <location>
        <begin position="397"/>
        <end position="518"/>
    </location>
</feature>
<evidence type="ECO:0000256" key="4">
    <source>
        <dbReference type="ARBA" id="ARBA00023136"/>
    </source>
</evidence>
<dbReference type="STRING" id="1664694.A0A0N0NNF7"/>
<feature type="compositionally biased region" description="Basic and acidic residues" evidence="6">
    <location>
        <begin position="540"/>
        <end position="549"/>
    </location>
</feature>
<evidence type="ECO:0000256" key="6">
    <source>
        <dbReference type="SAM" id="MobiDB-lite"/>
    </source>
</evidence>
<dbReference type="PANTHER" id="PTHR33048">
    <property type="entry name" value="PTH11-LIKE INTEGRAL MEMBRANE PROTEIN (AFU_ORTHOLOGUE AFUA_5G11245)"/>
    <property type="match status" value="1"/>
</dbReference>
<accession>A0A0N0NNF7</accession>
<keyword evidence="4 7" id="KW-0472">Membrane</keyword>
<evidence type="ECO:0000259" key="8">
    <source>
        <dbReference type="Pfam" id="PF20684"/>
    </source>
</evidence>
<feature type="domain" description="Rhodopsin" evidence="8">
    <location>
        <begin position="46"/>
        <end position="296"/>
    </location>
</feature>
<keyword evidence="2 7" id="KW-0812">Transmembrane</keyword>
<feature type="transmembrane region" description="Helical" evidence="7">
    <location>
        <begin position="106"/>
        <end position="129"/>
    </location>
</feature>
<proteinExistence type="inferred from homology"/>
<feature type="compositionally biased region" description="Basic and acidic residues" evidence="6">
    <location>
        <begin position="502"/>
        <end position="515"/>
    </location>
</feature>
<dbReference type="GO" id="GO:0016020">
    <property type="term" value="C:membrane"/>
    <property type="evidence" value="ECO:0007669"/>
    <property type="project" value="UniProtKB-SubCell"/>
</dbReference>
<reference evidence="9 10" key="1">
    <citation type="submission" date="2015-06" db="EMBL/GenBank/DDBJ databases">
        <title>Draft genome of the ant-associated black yeast Phialophora attae CBS 131958.</title>
        <authorList>
            <person name="Moreno L.F."/>
            <person name="Stielow B.J."/>
            <person name="de Hoog S."/>
            <person name="Vicente V.A."/>
            <person name="Weiss V.A."/>
            <person name="de Vries M."/>
            <person name="Cruz L.M."/>
            <person name="Souza E.M."/>
        </authorList>
    </citation>
    <scope>NUCLEOTIDE SEQUENCE [LARGE SCALE GENOMIC DNA]</scope>
    <source>
        <strain evidence="9 10">CBS 131958</strain>
    </source>
</reference>
<feature type="transmembrane region" description="Helical" evidence="7">
    <location>
        <begin position="29"/>
        <end position="50"/>
    </location>
</feature>
<feature type="transmembrane region" description="Helical" evidence="7">
    <location>
        <begin position="271"/>
        <end position="290"/>
    </location>
</feature>
<feature type="region of interest" description="Disordered" evidence="6">
    <location>
        <begin position="540"/>
        <end position="562"/>
    </location>
</feature>
<dbReference type="OrthoDB" id="4525788at2759"/>
<dbReference type="InterPro" id="IPR052337">
    <property type="entry name" value="SAT4-like"/>
</dbReference>
<dbReference type="InterPro" id="IPR049326">
    <property type="entry name" value="Rhodopsin_dom_fungi"/>
</dbReference>
<dbReference type="VEuPathDB" id="FungiDB:AB675_9131"/>
<feature type="transmembrane region" description="Helical" evidence="7">
    <location>
        <begin position="62"/>
        <end position="86"/>
    </location>
</feature>
<comment type="caution">
    <text evidence="9">The sequence shown here is derived from an EMBL/GenBank/DDBJ whole genome shotgun (WGS) entry which is preliminary data.</text>
</comment>
<dbReference type="Pfam" id="PF20684">
    <property type="entry name" value="Fung_rhodopsin"/>
    <property type="match status" value="1"/>
</dbReference>
<keyword evidence="3 7" id="KW-1133">Transmembrane helix</keyword>
<evidence type="ECO:0000256" key="5">
    <source>
        <dbReference type="ARBA" id="ARBA00038359"/>
    </source>
</evidence>
<evidence type="ECO:0000313" key="10">
    <source>
        <dbReference type="Proteomes" id="UP000038010"/>
    </source>
</evidence>